<gene>
    <name evidence="11" type="ORF">C6570_08105</name>
</gene>
<evidence type="ECO:0000256" key="3">
    <source>
        <dbReference type="ARBA" id="ARBA00023002"/>
    </source>
</evidence>
<evidence type="ECO:0000256" key="2">
    <source>
        <dbReference type="ARBA" id="ARBA00011738"/>
    </source>
</evidence>
<dbReference type="FunFam" id="3.40.605.10:FF:000007">
    <property type="entry name" value="NAD/NADP-dependent betaine aldehyde dehydrogenase"/>
    <property type="match status" value="1"/>
</dbReference>
<keyword evidence="12" id="KW-1185">Reference proteome</keyword>
<sequence>MKDSTKFYIDGQWVAPAEPQARTHDVVNPSTEEPVGRISLGTAADVDKAVAAARRAFESYSKTTREERLALLARVLAVYQKRFNDVVSTVSQEMGAPLWLSQSAQAALGLAHLGVAIEVLKAFPFEEVRGTTAVLHEPVGVVGMITPWNWPINQIMCKVAPALAAGCTMVLKPSEVAPLNALLVAEILDEAGVPPGVFNLVNGDGPGVGEAMAAHPGIDMMTFTGSTRAGIAVAKAAADTVKRVAQELGGKSANIVLDDANLETAVTQGVQAVLMNSGQSCNAPTRMFVPRAQQAQALAIAKAVADATRIADAMAEGMHMGPVASQAQFSKIQGLIQKGLDEGATLATGGPGRPDGMAKGFFVKPTVFGDVRNDMTIAREEIFGPVLVVIPYDTEEDAIRMANDTPYGLSGYVQSADLDRARRVAARLRTGMVHLNGAGPDFAAPFGGYKQSGNGREWGDYGFREFLEVKAVMGFEAKLVAA</sequence>
<dbReference type="OrthoDB" id="6187633at2"/>
<evidence type="ECO:0000256" key="1">
    <source>
        <dbReference type="ARBA" id="ARBA00009986"/>
    </source>
</evidence>
<accession>A0A2S0MJL0</accession>
<reference evidence="11 12" key="1">
    <citation type="submission" date="2018-03" db="EMBL/GenBank/DDBJ databases">
        <title>Genome sequencing of Ottowia sp.</title>
        <authorList>
            <person name="Kim S.-J."/>
            <person name="Heo J."/>
            <person name="Kwon S.-W."/>
        </authorList>
    </citation>
    <scope>NUCLEOTIDE SEQUENCE [LARGE SCALE GENOMIC DNA]</scope>
    <source>
        <strain evidence="11 12">KADR8-3</strain>
    </source>
</reference>
<keyword evidence="3" id="KW-0560">Oxidoreductase</keyword>
<comment type="similarity">
    <text evidence="1">Belongs to the aldehyde dehydrogenase family.</text>
</comment>
<dbReference type="InterPro" id="IPR016163">
    <property type="entry name" value="Ald_DH_C"/>
</dbReference>
<dbReference type="InterPro" id="IPR016160">
    <property type="entry name" value="Ald_DH_CS_CYS"/>
</dbReference>
<dbReference type="Pfam" id="PF00171">
    <property type="entry name" value="Aldedh"/>
    <property type="match status" value="1"/>
</dbReference>
<dbReference type="FunFam" id="3.40.309.10:FF:000012">
    <property type="entry name" value="Betaine aldehyde dehydrogenase"/>
    <property type="match status" value="1"/>
</dbReference>
<dbReference type="AlphaFoldDB" id="A0A2S0MJL0"/>
<evidence type="ECO:0000256" key="4">
    <source>
        <dbReference type="ARBA" id="ARBA00024226"/>
    </source>
</evidence>
<dbReference type="Proteomes" id="UP000239709">
    <property type="component" value="Chromosome"/>
</dbReference>
<dbReference type="PANTHER" id="PTHR42804">
    <property type="entry name" value="ALDEHYDE DEHYDROGENASE"/>
    <property type="match status" value="1"/>
</dbReference>
<dbReference type="EMBL" id="CP027666">
    <property type="protein sequence ID" value="AVO36046.1"/>
    <property type="molecule type" value="Genomic_DNA"/>
</dbReference>
<dbReference type="EC" id="1.2.1.3" evidence="4"/>
<proteinExistence type="inferred from homology"/>
<evidence type="ECO:0000313" key="11">
    <source>
        <dbReference type="EMBL" id="AVO36046.1"/>
    </source>
</evidence>
<dbReference type="GO" id="GO:0018462">
    <property type="term" value="F:4-(hydroxymethyl)benzenesulfonate dehydrogenase activity"/>
    <property type="evidence" value="ECO:0007669"/>
    <property type="project" value="UniProtKB-EC"/>
</dbReference>
<dbReference type="SUPFAM" id="SSF53720">
    <property type="entry name" value="ALDH-like"/>
    <property type="match status" value="1"/>
</dbReference>
<dbReference type="PROSITE" id="PS00070">
    <property type="entry name" value="ALDEHYDE_DEHYDR_CYS"/>
    <property type="match status" value="1"/>
</dbReference>
<dbReference type="Gene3D" id="3.40.605.10">
    <property type="entry name" value="Aldehyde Dehydrogenase, Chain A, domain 1"/>
    <property type="match status" value="1"/>
</dbReference>
<evidence type="ECO:0000256" key="6">
    <source>
        <dbReference type="ARBA" id="ARBA00051407"/>
    </source>
</evidence>
<evidence type="ECO:0000313" key="12">
    <source>
        <dbReference type="Proteomes" id="UP000239709"/>
    </source>
</evidence>
<dbReference type="CDD" id="cd07138">
    <property type="entry name" value="ALDH_CddD_SSP0762"/>
    <property type="match status" value="1"/>
</dbReference>
<evidence type="ECO:0000256" key="5">
    <source>
        <dbReference type="ARBA" id="ARBA00049194"/>
    </source>
</evidence>
<dbReference type="InterPro" id="IPR015590">
    <property type="entry name" value="Aldehyde_DH_dom"/>
</dbReference>
<dbReference type="EC" id="1.1.1.257" evidence="8"/>
<organism evidence="11 12">
    <name type="scientific">Ottowia oryzae</name>
    <dbReference type="NCBI Taxonomy" id="2109914"/>
    <lineage>
        <taxon>Bacteria</taxon>
        <taxon>Pseudomonadati</taxon>
        <taxon>Pseudomonadota</taxon>
        <taxon>Betaproteobacteria</taxon>
        <taxon>Burkholderiales</taxon>
        <taxon>Comamonadaceae</taxon>
        <taxon>Ottowia</taxon>
    </lineage>
</organism>
<feature type="domain" description="Aldehyde dehydrogenase" evidence="10">
    <location>
        <begin position="19"/>
        <end position="472"/>
    </location>
</feature>
<evidence type="ECO:0000259" key="10">
    <source>
        <dbReference type="Pfam" id="PF00171"/>
    </source>
</evidence>
<comment type="catalytic activity">
    <reaction evidence="6">
        <text>4-(hydroxymethyl)benzenesulfonate + NAD(+) = 4-formylbenzenesulfonate + NADH + H(+)</text>
        <dbReference type="Rhea" id="RHEA:24412"/>
        <dbReference type="ChEBI" id="CHEBI:11944"/>
        <dbReference type="ChEBI" id="CHEBI:11987"/>
        <dbReference type="ChEBI" id="CHEBI:15378"/>
        <dbReference type="ChEBI" id="CHEBI:57540"/>
        <dbReference type="ChEBI" id="CHEBI:57945"/>
        <dbReference type="EC" id="1.1.1.257"/>
    </reaction>
</comment>
<dbReference type="InterPro" id="IPR016162">
    <property type="entry name" value="Ald_DH_N"/>
</dbReference>
<comment type="catalytic activity">
    <reaction evidence="5">
        <text>an aldehyde + NAD(+) + H2O = a carboxylate + NADH + 2 H(+)</text>
        <dbReference type="Rhea" id="RHEA:16185"/>
        <dbReference type="ChEBI" id="CHEBI:15377"/>
        <dbReference type="ChEBI" id="CHEBI:15378"/>
        <dbReference type="ChEBI" id="CHEBI:17478"/>
        <dbReference type="ChEBI" id="CHEBI:29067"/>
        <dbReference type="ChEBI" id="CHEBI:57540"/>
        <dbReference type="ChEBI" id="CHEBI:57945"/>
        <dbReference type="EC" id="1.2.1.3"/>
    </reaction>
</comment>
<dbReference type="InterPro" id="IPR016161">
    <property type="entry name" value="Ald_DH/histidinol_DH"/>
</dbReference>
<comment type="subunit">
    <text evidence="2">Homodimer.</text>
</comment>
<evidence type="ECO:0000256" key="7">
    <source>
        <dbReference type="ARBA" id="ARBA00056807"/>
    </source>
</evidence>
<protein>
    <recommendedName>
        <fullName evidence="9">Toluenesulfonate aldehyde dehydrogenase TsaD</fullName>
        <ecNumber evidence="8">1.1.1.257</ecNumber>
        <ecNumber evidence="4">1.2.1.3</ecNumber>
    </recommendedName>
</protein>
<dbReference type="RefSeq" id="WP_106704588.1">
    <property type="nucleotide sequence ID" value="NZ_CP027666.1"/>
</dbReference>
<dbReference type="Gene3D" id="3.40.309.10">
    <property type="entry name" value="Aldehyde Dehydrogenase, Chain A, domain 2"/>
    <property type="match status" value="1"/>
</dbReference>
<evidence type="ECO:0000256" key="9">
    <source>
        <dbReference type="ARBA" id="ARBA00079883"/>
    </source>
</evidence>
<evidence type="ECO:0000256" key="8">
    <source>
        <dbReference type="ARBA" id="ARBA00066857"/>
    </source>
</evidence>
<dbReference type="GO" id="GO:0004029">
    <property type="term" value="F:aldehyde dehydrogenase (NAD+) activity"/>
    <property type="evidence" value="ECO:0007669"/>
    <property type="project" value="UniProtKB-EC"/>
</dbReference>
<comment type="function">
    <text evidence="7">Involved in the toluene-4-sulfonate degradation pathway. Does not discriminate between the sulfonate and the carboxyl substituents and can also be involved in the p-toluenecarboxylate degradation pathway.</text>
</comment>
<name>A0A2S0MJL0_9BURK</name>
<dbReference type="PANTHER" id="PTHR42804:SF1">
    <property type="entry name" value="ALDEHYDE DEHYDROGENASE-RELATED"/>
    <property type="match status" value="1"/>
</dbReference>
<dbReference type="KEGG" id="otk:C6570_08105"/>